<evidence type="ECO:0000256" key="1">
    <source>
        <dbReference type="ARBA" id="ARBA00023015"/>
    </source>
</evidence>
<dbReference type="Proteomes" id="UP000671908">
    <property type="component" value="Chromosome"/>
</dbReference>
<dbReference type="InterPro" id="IPR008920">
    <property type="entry name" value="TF_FadR/GntR_C"/>
</dbReference>
<dbReference type="SUPFAM" id="SSF46785">
    <property type="entry name" value="Winged helix' DNA-binding domain"/>
    <property type="match status" value="1"/>
</dbReference>
<accession>A0A975F405</accession>
<name>A0A975F405_9SPIR</name>
<evidence type="ECO:0000313" key="6">
    <source>
        <dbReference type="Proteomes" id="UP000671908"/>
    </source>
</evidence>
<feature type="domain" description="HTH gntR-type" evidence="4">
    <location>
        <begin position="4"/>
        <end position="71"/>
    </location>
</feature>
<dbReference type="GO" id="GO:0003677">
    <property type="term" value="F:DNA binding"/>
    <property type="evidence" value="ECO:0007669"/>
    <property type="project" value="UniProtKB-KW"/>
</dbReference>
<evidence type="ECO:0000259" key="4">
    <source>
        <dbReference type="PROSITE" id="PS50949"/>
    </source>
</evidence>
<dbReference type="EMBL" id="CP054142">
    <property type="protein sequence ID" value="QTQ13614.1"/>
    <property type="molecule type" value="Genomic_DNA"/>
</dbReference>
<dbReference type="AlphaFoldDB" id="A0A975F405"/>
<sequence>MESTLLADELADKIKSRIKRGLYVQNERLTVRRLCEDFKVSETPVKQALNQLVAVGLVVAIPKCGIKVKSFDFEEMRHIWRARQMIEQYCAASAIESVKNSDKIRNKIKHLLEQTDSEYEKCAEYFTQETFGKLSEHDYALHKELVKTCGNPVIITEYENLHTHQCMFVGFHIHNAKSLRLTIQQHDEIVDALFSADLLRLQKAICEHIDTTIELYKKAHRNLPVI</sequence>
<proteinExistence type="predicted"/>
<organism evidence="5 6">
    <name type="scientific">Treponema parvum</name>
    <dbReference type="NCBI Taxonomy" id="138851"/>
    <lineage>
        <taxon>Bacteria</taxon>
        <taxon>Pseudomonadati</taxon>
        <taxon>Spirochaetota</taxon>
        <taxon>Spirochaetia</taxon>
        <taxon>Spirochaetales</taxon>
        <taxon>Treponemataceae</taxon>
        <taxon>Treponema</taxon>
    </lineage>
</organism>
<dbReference type="CDD" id="cd07377">
    <property type="entry name" value="WHTH_GntR"/>
    <property type="match status" value="1"/>
</dbReference>
<dbReference type="SMART" id="SM00895">
    <property type="entry name" value="FCD"/>
    <property type="match status" value="1"/>
</dbReference>
<keyword evidence="2" id="KW-0238">DNA-binding</keyword>
<dbReference type="InterPro" id="IPR011711">
    <property type="entry name" value="GntR_C"/>
</dbReference>
<reference evidence="5 6" key="1">
    <citation type="journal article" date="2021" name="Microbiol. Resour. Announc.">
        <title>Complete Genome Sequences of Three Human Oral Treponema parvum Isolates.</title>
        <authorList>
            <person name="Zeng H."/>
            <person name="Watt R.M."/>
        </authorList>
    </citation>
    <scope>NUCLEOTIDE SEQUENCE [LARGE SCALE GENOMIC DNA]</scope>
    <source>
        <strain evidence="5 6">ATCC 700770</strain>
    </source>
</reference>
<dbReference type="SMART" id="SM00345">
    <property type="entry name" value="HTH_GNTR"/>
    <property type="match status" value="1"/>
</dbReference>
<dbReference type="KEGG" id="tpav:HRQ91_03600"/>
<dbReference type="SUPFAM" id="SSF48008">
    <property type="entry name" value="GntR ligand-binding domain-like"/>
    <property type="match status" value="1"/>
</dbReference>
<dbReference type="Pfam" id="PF07729">
    <property type="entry name" value="FCD"/>
    <property type="match status" value="1"/>
</dbReference>
<dbReference type="RefSeq" id="WP_210120302.1">
    <property type="nucleotide sequence ID" value="NZ_CP054142.1"/>
</dbReference>
<dbReference type="Gene3D" id="1.10.10.10">
    <property type="entry name" value="Winged helix-like DNA-binding domain superfamily/Winged helix DNA-binding domain"/>
    <property type="match status" value="1"/>
</dbReference>
<evidence type="ECO:0000313" key="5">
    <source>
        <dbReference type="EMBL" id="QTQ13614.1"/>
    </source>
</evidence>
<keyword evidence="3" id="KW-0804">Transcription</keyword>
<dbReference type="PROSITE" id="PS50949">
    <property type="entry name" value="HTH_GNTR"/>
    <property type="match status" value="1"/>
</dbReference>
<dbReference type="Gene3D" id="1.20.120.530">
    <property type="entry name" value="GntR ligand-binding domain-like"/>
    <property type="match status" value="1"/>
</dbReference>
<evidence type="ECO:0000256" key="3">
    <source>
        <dbReference type="ARBA" id="ARBA00023163"/>
    </source>
</evidence>
<dbReference type="PANTHER" id="PTHR43537">
    <property type="entry name" value="TRANSCRIPTIONAL REGULATOR, GNTR FAMILY"/>
    <property type="match status" value="1"/>
</dbReference>
<gene>
    <name evidence="5" type="ORF">HRQ91_03600</name>
</gene>
<dbReference type="InterPro" id="IPR000524">
    <property type="entry name" value="Tscrpt_reg_HTH_GntR"/>
</dbReference>
<dbReference type="InterPro" id="IPR036390">
    <property type="entry name" value="WH_DNA-bd_sf"/>
</dbReference>
<evidence type="ECO:0000256" key="2">
    <source>
        <dbReference type="ARBA" id="ARBA00023125"/>
    </source>
</evidence>
<keyword evidence="1" id="KW-0805">Transcription regulation</keyword>
<dbReference type="GO" id="GO:0003700">
    <property type="term" value="F:DNA-binding transcription factor activity"/>
    <property type="evidence" value="ECO:0007669"/>
    <property type="project" value="InterPro"/>
</dbReference>
<dbReference type="PANTHER" id="PTHR43537:SF24">
    <property type="entry name" value="GLUCONATE OPERON TRANSCRIPTIONAL REPRESSOR"/>
    <property type="match status" value="1"/>
</dbReference>
<keyword evidence="6" id="KW-1185">Reference proteome</keyword>
<protein>
    <submittedName>
        <fullName evidence="5">GntR family transcriptional regulator</fullName>
    </submittedName>
</protein>
<dbReference type="Pfam" id="PF00392">
    <property type="entry name" value="GntR"/>
    <property type="match status" value="1"/>
</dbReference>
<dbReference type="InterPro" id="IPR036388">
    <property type="entry name" value="WH-like_DNA-bd_sf"/>
</dbReference>